<dbReference type="SUPFAM" id="SSF53756">
    <property type="entry name" value="UDP-Glycosyltransferase/glycogen phosphorylase"/>
    <property type="match status" value="1"/>
</dbReference>
<sequence>MGCEKEEMIKIVMLPFMAHGHLIPFLALAKQIHLRTGFNITIANTPLNVEYLRSTLGHGNGGIHLAELPFNGADHGLPPNTENTENLPLHQIGKLLTSSPCLQTPFHGLLLDIIAKQGGKPPLCIISDPFFGWVADVAKSTGILHISFATGGAYGTLAFASFWLNLPHRQSTHSDEFSLPGFPERCRFHVSQLHEFMRKADGSD</sequence>
<evidence type="ECO:0000313" key="5">
    <source>
        <dbReference type="Proteomes" id="UP000188268"/>
    </source>
</evidence>
<dbReference type="Proteomes" id="UP000188268">
    <property type="component" value="Unassembled WGS sequence"/>
</dbReference>
<evidence type="ECO:0000313" key="4">
    <source>
        <dbReference type="EMBL" id="OMP00307.1"/>
    </source>
</evidence>
<dbReference type="Gene3D" id="3.40.50.2000">
    <property type="entry name" value="Glycogen Phosphorylase B"/>
    <property type="match status" value="1"/>
</dbReference>
<proteinExistence type="inferred from homology"/>
<protein>
    <submittedName>
        <fullName evidence="4">UDP-glucuronosyl/UDP-glucosyltransferase</fullName>
    </submittedName>
</protein>
<dbReference type="FunFam" id="3.40.50.2000:FF:000103">
    <property type="entry name" value="Glycosyltransferase"/>
    <property type="match status" value="1"/>
</dbReference>
<dbReference type="PANTHER" id="PTHR48047">
    <property type="entry name" value="GLYCOSYLTRANSFERASE"/>
    <property type="match status" value="1"/>
</dbReference>
<keyword evidence="2" id="KW-0328">Glycosyltransferase</keyword>
<name>A0A1R3JZP3_COCAP</name>
<dbReference type="EMBL" id="AWWV01006667">
    <property type="protein sequence ID" value="OMP00307.1"/>
    <property type="molecule type" value="Genomic_DNA"/>
</dbReference>
<keyword evidence="3 4" id="KW-0808">Transferase</keyword>
<dbReference type="STRING" id="210143.A0A1R3JZP3"/>
<reference evidence="4 5" key="1">
    <citation type="submission" date="2013-09" db="EMBL/GenBank/DDBJ databases">
        <title>Corchorus capsularis genome sequencing.</title>
        <authorList>
            <person name="Alam M."/>
            <person name="Haque M.S."/>
            <person name="Islam M.S."/>
            <person name="Emdad E.M."/>
            <person name="Islam M.M."/>
            <person name="Ahmed B."/>
            <person name="Halim A."/>
            <person name="Hossen Q.M.M."/>
            <person name="Hossain M.Z."/>
            <person name="Ahmed R."/>
            <person name="Khan M.M."/>
            <person name="Islam R."/>
            <person name="Rashid M.M."/>
            <person name="Khan S.A."/>
            <person name="Rahman M.S."/>
            <person name="Alam M."/>
        </authorList>
    </citation>
    <scope>NUCLEOTIDE SEQUENCE [LARGE SCALE GENOMIC DNA]</scope>
    <source>
        <strain evidence="5">cv. CVL-1</strain>
        <tissue evidence="4">Whole seedling</tissue>
    </source>
</reference>
<dbReference type="OrthoDB" id="5835829at2759"/>
<evidence type="ECO:0000256" key="3">
    <source>
        <dbReference type="ARBA" id="ARBA00022679"/>
    </source>
</evidence>
<evidence type="ECO:0000256" key="2">
    <source>
        <dbReference type="ARBA" id="ARBA00022676"/>
    </source>
</evidence>
<accession>A0A1R3JZP3</accession>
<gene>
    <name evidence="4" type="ORF">CCACVL1_03381</name>
</gene>
<dbReference type="OMA" id="ICCKLAS"/>
<dbReference type="AlphaFoldDB" id="A0A1R3JZP3"/>
<dbReference type="Gramene" id="OMP00307">
    <property type="protein sequence ID" value="OMP00307"/>
    <property type="gene ID" value="CCACVL1_03381"/>
</dbReference>
<organism evidence="4 5">
    <name type="scientific">Corchorus capsularis</name>
    <name type="common">Jute</name>
    <dbReference type="NCBI Taxonomy" id="210143"/>
    <lineage>
        <taxon>Eukaryota</taxon>
        <taxon>Viridiplantae</taxon>
        <taxon>Streptophyta</taxon>
        <taxon>Embryophyta</taxon>
        <taxon>Tracheophyta</taxon>
        <taxon>Spermatophyta</taxon>
        <taxon>Magnoliopsida</taxon>
        <taxon>eudicotyledons</taxon>
        <taxon>Gunneridae</taxon>
        <taxon>Pentapetalae</taxon>
        <taxon>rosids</taxon>
        <taxon>malvids</taxon>
        <taxon>Malvales</taxon>
        <taxon>Malvaceae</taxon>
        <taxon>Grewioideae</taxon>
        <taxon>Apeibeae</taxon>
        <taxon>Corchorus</taxon>
    </lineage>
</organism>
<evidence type="ECO:0000256" key="1">
    <source>
        <dbReference type="ARBA" id="ARBA00009995"/>
    </source>
</evidence>
<comment type="similarity">
    <text evidence="1">Belongs to the UDP-glycosyltransferase family.</text>
</comment>
<comment type="caution">
    <text evidence="4">The sequence shown here is derived from an EMBL/GenBank/DDBJ whole genome shotgun (WGS) entry which is preliminary data.</text>
</comment>
<dbReference type="PANTHER" id="PTHR48047:SF107">
    <property type="entry name" value="UDP-GLYCOSYLTRANSFERASE 92A1-LIKE"/>
    <property type="match status" value="1"/>
</dbReference>
<keyword evidence="5" id="KW-1185">Reference proteome</keyword>
<dbReference type="GO" id="GO:0035251">
    <property type="term" value="F:UDP-glucosyltransferase activity"/>
    <property type="evidence" value="ECO:0007669"/>
    <property type="project" value="TreeGrafter"/>
</dbReference>